<keyword evidence="6 15" id="KW-0479">Metal-binding</keyword>
<keyword evidence="15" id="KW-0862">Zinc</keyword>
<dbReference type="PANTHER" id="PTHR46036:SF5">
    <property type="entry name" value="LACTOYLGLUTATHIONE LYASE"/>
    <property type="match status" value="1"/>
</dbReference>
<evidence type="ECO:0000256" key="4">
    <source>
        <dbReference type="ARBA" id="ARBA00012081"/>
    </source>
</evidence>
<dbReference type="EMBL" id="AP017928">
    <property type="protein sequence ID" value="BBA34007.1"/>
    <property type="molecule type" value="Genomic_DNA"/>
</dbReference>
<proteinExistence type="inferred from homology"/>
<protein>
    <recommendedName>
        <fullName evidence="4">lactoylglutathione lyase</fullName>
        <ecNumber evidence="4">4.4.1.5</ecNumber>
    </recommendedName>
    <alternativeName>
        <fullName evidence="10">Aldoketomutase</fullName>
    </alternativeName>
    <alternativeName>
        <fullName evidence="9">Glyoxalase I</fullName>
    </alternativeName>
    <alternativeName>
        <fullName evidence="8">Ketone-aldehyde mutase</fullName>
    </alternativeName>
    <alternativeName>
        <fullName evidence="11">Methylglyoxalase</fullName>
    </alternativeName>
    <alternativeName>
        <fullName evidence="12">S-D-lactoylglutathione methylglyoxal lyase</fullName>
    </alternativeName>
</protein>
<comment type="similarity">
    <text evidence="3">Belongs to the glyoxalase I family.</text>
</comment>
<evidence type="ECO:0000256" key="5">
    <source>
        <dbReference type="ARBA" id="ARBA00022596"/>
    </source>
</evidence>
<evidence type="ECO:0000256" key="8">
    <source>
        <dbReference type="ARBA" id="ARBA00030291"/>
    </source>
</evidence>
<evidence type="ECO:0000313" key="17">
    <source>
        <dbReference type="EMBL" id="BBA34007.1"/>
    </source>
</evidence>
<evidence type="ECO:0000259" key="16">
    <source>
        <dbReference type="PROSITE" id="PS51819"/>
    </source>
</evidence>
<dbReference type="Pfam" id="PF00903">
    <property type="entry name" value="Glyoxalase"/>
    <property type="match status" value="1"/>
</dbReference>
<comment type="catalytic activity">
    <reaction evidence="13">
        <text>(R)-S-lactoylglutathione = methylglyoxal + glutathione</text>
        <dbReference type="Rhea" id="RHEA:19069"/>
        <dbReference type="ChEBI" id="CHEBI:17158"/>
        <dbReference type="ChEBI" id="CHEBI:57474"/>
        <dbReference type="ChEBI" id="CHEBI:57925"/>
        <dbReference type="EC" id="4.4.1.5"/>
    </reaction>
</comment>
<dbReference type="NCBIfam" id="TIGR00068">
    <property type="entry name" value="glyox_I"/>
    <property type="match status" value="1"/>
</dbReference>
<dbReference type="InterPro" id="IPR037523">
    <property type="entry name" value="VOC_core"/>
</dbReference>
<reference evidence="17 18" key="1">
    <citation type="submission" date="2016-12" db="EMBL/GenBank/DDBJ databases">
        <title>Genome sequencing of Methylocaldum marinum.</title>
        <authorList>
            <person name="Takeuchi M."/>
            <person name="Kamagata Y."/>
            <person name="Hiraoka S."/>
            <person name="Oshima K."/>
            <person name="Hattori M."/>
            <person name="Iwasaki W."/>
        </authorList>
    </citation>
    <scope>NUCLEOTIDE SEQUENCE [LARGE SCALE GENOMIC DNA]</scope>
    <source>
        <strain evidence="17 18">S8</strain>
    </source>
</reference>
<feature type="binding site" evidence="15">
    <location>
        <position position="122"/>
    </location>
    <ligand>
        <name>Zn(2+)</name>
        <dbReference type="ChEBI" id="CHEBI:29105"/>
        <note>ligand shared between dimeric partners</note>
    </ligand>
</feature>
<evidence type="ECO:0000256" key="11">
    <source>
        <dbReference type="ARBA" id="ARBA00032460"/>
    </source>
</evidence>
<dbReference type="UniPathway" id="UPA00619">
    <property type="reaction ID" value="UER00675"/>
</dbReference>
<dbReference type="AlphaFoldDB" id="A0A250KQY7"/>
<dbReference type="InterPro" id="IPR004361">
    <property type="entry name" value="Glyoxalase_1"/>
</dbReference>
<dbReference type="OrthoDB" id="9789841at2"/>
<evidence type="ECO:0000256" key="12">
    <source>
        <dbReference type="ARBA" id="ARBA00033298"/>
    </source>
</evidence>
<evidence type="ECO:0000256" key="13">
    <source>
        <dbReference type="ARBA" id="ARBA00048273"/>
    </source>
</evidence>
<keyword evidence="5" id="KW-0533">Nickel</keyword>
<comment type="cofactor">
    <cofactor evidence="1">
        <name>Ni(2+)</name>
        <dbReference type="ChEBI" id="CHEBI:49786"/>
    </cofactor>
</comment>
<evidence type="ECO:0000256" key="1">
    <source>
        <dbReference type="ARBA" id="ARBA00001967"/>
    </source>
</evidence>
<sequence length="127" mass="14461">MRILHTMIRVGNLDRSVRFYTEILGMKLLRREDFHDGKFTLAFVGYGDESQNSVIELTHNWDVQSYDLGDAFGHIAIEVDDVYRAVEQIRQAGGEILREAGPMKFGHTVIAFVSDPDGYKIELIGKE</sequence>
<dbReference type="GO" id="GO:0019243">
    <property type="term" value="P:methylglyoxal catabolic process to D-lactate via S-lactoyl-glutathione"/>
    <property type="evidence" value="ECO:0007669"/>
    <property type="project" value="TreeGrafter"/>
</dbReference>
<dbReference type="GO" id="GO:0004462">
    <property type="term" value="F:lactoylglutathione lyase activity"/>
    <property type="evidence" value="ECO:0007669"/>
    <property type="project" value="UniProtKB-EC"/>
</dbReference>
<dbReference type="PROSITE" id="PS51819">
    <property type="entry name" value="VOC"/>
    <property type="match status" value="1"/>
</dbReference>
<accession>A0A250KQY7</accession>
<dbReference type="KEGG" id="mmai:sS8_2054"/>
<feature type="domain" description="VOC" evidence="16">
    <location>
        <begin position="2"/>
        <end position="126"/>
    </location>
</feature>
<keyword evidence="18" id="KW-1185">Reference proteome</keyword>
<dbReference type="Proteomes" id="UP000266313">
    <property type="component" value="Chromosome"/>
</dbReference>
<evidence type="ECO:0000256" key="14">
    <source>
        <dbReference type="PIRSR" id="PIRSR604361-1"/>
    </source>
</evidence>
<dbReference type="EC" id="4.4.1.5" evidence="4"/>
<dbReference type="Gene3D" id="3.10.180.10">
    <property type="entry name" value="2,3-Dihydroxybiphenyl 1,2-Dioxygenase, domain 1"/>
    <property type="match status" value="1"/>
</dbReference>
<evidence type="ECO:0000256" key="10">
    <source>
        <dbReference type="ARBA" id="ARBA00030892"/>
    </source>
</evidence>
<evidence type="ECO:0000256" key="15">
    <source>
        <dbReference type="PIRSR" id="PIRSR604361-3"/>
    </source>
</evidence>
<dbReference type="PROSITE" id="PS00934">
    <property type="entry name" value="GLYOXALASE_I_1"/>
    <property type="match status" value="1"/>
</dbReference>
<dbReference type="PANTHER" id="PTHR46036">
    <property type="entry name" value="LACTOYLGLUTATHIONE LYASE"/>
    <property type="match status" value="1"/>
</dbReference>
<gene>
    <name evidence="17" type="ORF">sS8_2054</name>
</gene>
<evidence type="ECO:0000256" key="7">
    <source>
        <dbReference type="ARBA" id="ARBA00023239"/>
    </source>
</evidence>
<feature type="binding site" evidence="15">
    <location>
        <position position="56"/>
    </location>
    <ligand>
        <name>Zn(2+)</name>
        <dbReference type="ChEBI" id="CHEBI:29105"/>
        <note>ligand shared between dimeric partners</note>
    </ligand>
</feature>
<comment type="cofactor">
    <cofactor evidence="15">
        <name>Zn(2+)</name>
        <dbReference type="ChEBI" id="CHEBI:29105"/>
    </cofactor>
    <text evidence="15">Binds 1 zinc ion per subunit. In the homodimer, two zinc ions are bound between subunits.</text>
</comment>
<dbReference type="GO" id="GO:0005737">
    <property type="term" value="C:cytoplasm"/>
    <property type="evidence" value="ECO:0007669"/>
    <property type="project" value="TreeGrafter"/>
</dbReference>
<keyword evidence="7 17" id="KW-0456">Lyase</keyword>
<evidence type="ECO:0000256" key="2">
    <source>
        <dbReference type="ARBA" id="ARBA00005008"/>
    </source>
</evidence>
<comment type="pathway">
    <text evidence="2">Secondary metabolite metabolism; methylglyoxal degradation; (R)-lactate from methylglyoxal: step 1/2.</text>
</comment>
<dbReference type="SUPFAM" id="SSF54593">
    <property type="entry name" value="Glyoxalase/Bleomycin resistance protein/Dihydroxybiphenyl dioxygenase"/>
    <property type="match status" value="1"/>
</dbReference>
<dbReference type="CDD" id="cd16358">
    <property type="entry name" value="GlxI_Ni"/>
    <property type="match status" value="1"/>
</dbReference>
<dbReference type="InterPro" id="IPR029068">
    <property type="entry name" value="Glyas_Bleomycin-R_OHBP_Dase"/>
</dbReference>
<dbReference type="GO" id="GO:0046872">
    <property type="term" value="F:metal ion binding"/>
    <property type="evidence" value="ECO:0007669"/>
    <property type="project" value="UniProtKB-KW"/>
</dbReference>
<evidence type="ECO:0000256" key="3">
    <source>
        <dbReference type="ARBA" id="ARBA00010363"/>
    </source>
</evidence>
<evidence type="ECO:0000256" key="6">
    <source>
        <dbReference type="ARBA" id="ARBA00022723"/>
    </source>
</evidence>
<organism evidence="17 18">
    <name type="scientific">Methylocaldum marinum</name>
    <dbReference type="NCBI Taxonomy" id="1432792"/>
    <lineage>
        <taxon>Bacteria</taxon>
        <taxon>Pseudomonadati</taxon>
        <taxon>Pseudomonadota</taxon>
        <taxon>Gammaproteobacteria</taxon>
        <taxon>Methylococcales</taxon>
        <taxon>Methylococcaceae</taxon>
        <taxon>Methylocaldum</taxon>
    </lineage>
</organism>
<name>A0A250KQY7_9GAMM</name>
<evidence type="ECO:0000256" key="9">
    <source>
        <dbReference type="ARBA" id="ARBA00030537"/>
    </source>
</evidence>
<evidence type="ECO:0000313" key="18">
    <source>
        <dbReference type="Proteomes" id="UP000266313"/>
    </source>
</evidence>
<feature type="active site" description="Proton donor/acceptor" evidence="14">
    <location>
        <position position="122"/>
    </location>
</feature>
<feature type="binding site" evidence="15">
    <location>
        <position position="74"/>
    </location>
    <ligand>
        <name>Zn(2+)</name>
        <dbReference type="ChEBI" id="CHEBI:29105"/>
        <note>ligand shared between dimeric partners</note>
    </ligand>
</feature>
<dbReference type="InterPro" id="IPR018146">
    <property type="entry name" value="Glyoxalase_1_CS"/>
</dbReference>
<dbReference type="InterPro" id="IPR004360">
    <property type="entry name" value="Glyas_Fos-R_dOase_dom"/>
</dbReference>